<dbReference type="PROSITE" id="PS50977">
    <property type="entry name" value="HTH_TETR_2"/>
    <property type="match status" value="1"/>
</dbReference>
<dbReference type="Proteomes" id="UP000503640">
    <property type="component" value="Unassembled WGS sequence"/>
</dbReference>
<dbReference type="EMBL" id="BJTG01000006">
    <property type="protein sequence ID" value="GEJ58115.1"/>
    <property type="molecule type" value="Genomic_DNA"/>
</dbReference>
<dbReference type="GO" id="GO:0000976">
    <property type="term" value="F:transcription cis-regulatory region binding"/>
    <property type="evidence" value="ECO:0007669"/>
    <property type="project" value="TreeGrafter"/>
</dbReference>
<feature type="DNA-binding region" description="H-T-H motif" evidence="2">
    <location>
        <begin position="26"/>
        <end position="45"/>
    </location>
</feature>
<evidence type="ECO:0000256" key="2">
    <source>
        <dbReference type="PROSITE-ProRule" id="PRU00335"/>
    </source>
</evidence>
<evidence type="ECO:0000313" key="4">
    <source>
        <dbReference type="EMBL" id="GEJ58115.1"/>
    </source>
</evidence>
<protein>
    <recommendedName>
        <fullName evidence="3">HTH tetR-type domain-containing protein</fullName>
    </recommendedName>
</protein>
<dbReference type="SUPFAM" id="SSF46689">
    <property type="entry name" value="Homeodomain-like"/>
    <property type="match status" value="1"/>
</dbReference>
<dbReference type="AlphaFoldDB" id="A0A7I9VNX1"/>
<dbReference type="Pfam" id="PF00440">
    <property type="entry name" value="TetR_N"/>
    <property type="match status" value="1"/>
</dbReference>
<organism evidence="4 5">
    <name type="scientific">Anaeromyxobacter diazotrophicus</name>
    <dbReference type="NCBI Taxonomy" id="2590199"/>
    <lineage>
        <taxon>Bacteria</taxon>
        <taxon>Pseudomonadati</taxon>
        <taxon>Myxococcota</taxon>
        <taxon>Myxococcia</taxon>
        <taxon>Myxococcales</taxon>
        <taxon>Cystobacterineae</taxon>
        <taxon>Anaeromyxobacteraceae</taxon>
        <taxon>Anaeromyxobacter</taxon>
    </lineage>
</organism>
<dbReference type="InterPro" id="IPR001647">
    <property type="entry name" value="HTH_TetR"/>
</dbReference>
<comment type="caution">
    <text evidence="4">The sequence shown here is derived from an EMBL/GenBank/DDBJ whole genome shotgun (WGS) entry which is preliminary data.</text>
</comment>
<dbReference type="InterPro" id="IPR050109">
    <property type="entry name" value="HTH-type_TetR-like_transc_reg"/>
</dbReference>
<dbReference type="PANTHER" id="PTHR30055:SF146">
    <property type="entry name" value="HTH-TYPE TRANSCRIPTIONAL DUAL REGULATOR CECR"/>
    <property type="match status" value="1"/>
</dbReference>
<keyword evidence="1 2" id="KW-0238">DNA-binding</keyword>
<reference evidence="5" key="1">
    <citation type="journal article" date="2020" name="Appl. Environ. Microbiol.">
        <title>Diazotrophic Anaeromyxobacter Isolates from Soils.</title>
        <authorList>
            <person name="Masuda Y."/>
            <person name="Yamanaka H."/>
            <person name="Xu Z.X."/>
            <person name="Shiratori Y."/>
            <person name="Aono T."/>
            <person name="Amachi S."/>
            <person name="Senoo K."/>
            <person name="Itoh H."/>
        </authorList>
    </citation>
    <scope>NUCLEOTIDE SEQUENCE [LARGE SCALE GENOMIC DNA]</scope>
    <source>
        <strain evidence="5">R267</strain>
    </source>
</reference>
<dbReference type="Gene3D" id="1.10.10.60">
    <property type="entry name" value="Homeodomain-like"/>
    <property type="match status" value="1"/>
</dbReference>
<sequence length="199" mass="22006">MRERARQDILLAAAEVFARRGFTSATLAELAEAAGYAAPSLYRYFSSKEEIFRSLVDLAESEIRATFEEPVDRSAPLAARIEKLLRLQFQVAEQRRSLFELLLSPPPDLPPDRDGRTMHDPSHGLGRYEELLLEWLRRHAGRAELRVPLEAAARGLAGVAFAFHHRPLHADADGAARVRTVVDLALHGIAALSGRGAPP</sequence>
<evidence type="ECO:0000313" key="5">
    <source>
        <dbReference type="Proteomes" id="UP000503640"/>
    </source>
</evidence>
<evidence type="ECO:0000259" key="3">
    <source>
        <dbReference type="PROSITE" id="PS50977"/>
    </source>
</evidence>
<name>A0A7I9VNX1_9BACT</name>
<dbReference type="GO" id="GO:0003700">
    <property type="term" value="F:DNA-binding transcription factor activity"/>
    <property type="evidence" value="ECO:0007669"/>
    <property type="project" value="TreeGrafter"/>
</dbReference>
<dbReference type="Gene3D" id="1.10.357.10">
    <property type="entry name" value="Tetracycline Repressor, domain 2"/>
    <property type="match status" value="1"/>
</dbReference>
<feature type="domain" description="HTH tetR-type" evidence="3">
    <location>
        <begin position="3"/>
        <end position="63"/>
    </location>
</feature>
<evidence type="ECO:0000256" key="1">
    <source>
        <dbReference type="ARBA" id="ARBA00023125"/>
    </source>
</evidence>
<accession>A0A7I9VNX1</accession>
<dbReference type="PRINTS" id="PR00455">
    <property type="entry name" value="HTHTETR"/>
</dbReference>
<dbReference type="PANTHER" id="PTHR30055">
    <property type="entry name" value="HTH-TYPE TRANSCRIPTIONAL REGULATOR RUTR"/>
    <property type="match status" value="1"/>
</dbReference>
<gene>
    <name evidence="4" type="ORF">AMYX_28560</name>
</gene>
<dbReference type="InterPro" id="IPR009057">
    <property type="entry name" value="Homeodomain-like_sf"/>
</dbReference>
<keyword evidence="5" id="KW-1185">Reference proteome</keyword>
<proteinExistence type="predicted"/>